<comment type="caution">
    <text evidence="1">The sequence shown here is derived from an EMBL/GenBank/DDBJ whole genome shotgun (WGS) entry which is preliminary data.</text>
</comment>
<sequence>MLVIALVAVSVLLAAALGLLVAAQGARGRARTAADLGALAASERLLAGAGDGCGLAGEVAARNGATLQACTQHGGAVVTVRAAVALPWGTAVAEARAGPRGASVASG</sequence>
<name>A0A511F8K7_9CELL</name>
<evidence type="ECO:0000313" key="1">
    <source>
        <dbReference type="EMBL" id="GEL45601.1"/>
    </source>
</evidence>
<dbReference type="NCBIfam" id="TIGR03816">
    <property type="entry name" value="tadE_like_DECH"/>
    <property type="match status" value="1"/>
</dbReference>
<dbReference type="InterPro" id="IPR021202">
    <property type="entry name" value="Rv3654c-like"/>
</dbReference>
<keyword evidence="3" id="KW-1185">Reference proteome</keyword>
<evidence type="ECO:0000313" key="2">
    <source>
        <dbReference type="EMBL" id="MBB5472462.1"/>
    </source>
</evidence>
<evidence type="ECO:0000313" key="4">
    <source>
        <dbReference type="Proteomes" id="UP000564629"/>
    </source>
</evidence>
<dbReference type="EMBL" id="JACHDN010000001">
    <property type="protein sequence ID" value="MBB5472462.1"/>
    <property type="molecule type" value="Genomic_DNA"/>
</dbReference>
<protein>
    <submittedName>
        <fullName evidence="2">Secretion/DNA translocation related TadE-like protein</fullName>
    </submittedName>
</protein>
<accession>A0A511F8K7</accession>
<gene>
    <name evidence="1" type="ORF">CHO01_07170</name>
    <name evidence="2" type="ORF">HNR08_001198</name>
</gene>
<reference evidence="1 3" key="1">
    <citation type="submission" date="2019-07" db="EMBL/GenBank/DDBJ databases">
        <title>Whole genome shotgun sequence of Cellulomonas hominis NBRC 16055.</title>
        <authorList>
            <person name="Hosoyama A."/>
            <person name="Uohara A."/>
            <person name="Ohji S."/>
            <person name="Ichikawa N."/>
        </authorList>
    </citation>
    <scope>NUCLEOTIDE SEQUENCE [LARGE SCALE GENOMIC DNA]</scope>
    <source>
        <strain evidence="1 3">NBRC 16055</strain>
    </source>
</reference>
<dbReference type="AlphaFoldDB" id="A0A511F8K7"/>
<organism evidence="1 3">
    <name type="scientific">Cellulomonas hominis</name>
    <dbReference type="NCBI Taxonomy" id="156981"/>
    <lineage>
        <taxon>Bacteria</taxon>
        <taxon>Bacillati</taxon>
        <taxon>Actinomycetota</taxon>
        <taxon>Actinomycetes</taxon>
        <taxon>Micrococcales</taxon>
        <taxon>Cellulomonadaceae</taxon>
        <taxon>Cellulomonas</taxon>
    </lineage>
</organism>
<reference evidence="2 4" key="2">
    <citation type="submission" date="2020-08" db="EMBL/GenBank/DDBJ databases">
        <title>Sequencing the genomes of 1000 actinobacteria strains.</title>
        <authorList>
            <person name="Klenk H.-P."/>
        </authorList>
    </citation>
    <scope>NUCLEOTIDE SEQUENCE [LARGE SCALE GENOMIC DNA]</scope>
    <source>
        <strain evidence="2 4">DSM 9581</strain>
    </source>
</reference>
<proteinExistence type="predicted"/>
<evidence type="ECO:0000313" key="3">
    <source>
        <dbReference type="Proteomes" id="UP000321723"/>
    </source>
</evidence>
<dbReference type="EMBL" id="BJVQ01000006">
    <property type="protein sequence ID" value="GEL45601.1"/>
    <property type="molecule type" value="Genomic_DNA"/>
</dbReference>
<dbReference type="Proteomes" id="UP000564629">
    <property type="component" value="Unassembled WGS sequence"/>
</dbReference>
<dbReference type="Proteomes" id="UP000321723">
    <property type="component" value="Unassembled WGS sequence"/>
</dbReference>